<organism evidence="1 2">
    <name type="scientific">Bauhinia variegata</name>
    <name type="common">Purple orchid tree</name>
    <name type="synonym">Phanera variegata</name>
    <dbReference type="NCBI Taxonomy" id="167791"/>
    <lineage>
        <taxon>Eukaryota</taxon>
        <taxon>Viridiplantae</taxon>
        <taxon>Streptophyta</taxon>
        <taxon>Embryophyta</taxon>
        <taxon>Tracheophyta</taxon>
        <taxon>Spermatophyta</taxon>
        <taxon>Magnoliopsida</taxon>
        <taxon>eudicotyledons</taxon>
        <taxon>Gunneridae</taxon>
        <taxon>Pentapetalae</taxon>
        <taxon>rosids</taxon>
        <taxon>fabids</taxon>
        <taxon>Fabales</taxon>
        <taxon>Fabaceae</taxon>
        <taxon>Cercidoideae</taxon>
        <taxon>Cercideae</taxon>
        <taxon>Bauhiniinae</taxon>
        <taxon>Bauhinia</taxon>
    </lineage>
</organism>
<protein>
    <submittedName>
        <fullName evidence="1">Uncharacterized protein</fullName>
    </submittedName>
</protein>
<gene>
    <name evidence="1" type="ORF">L6164_003929</name>
</gene>
<evidence type="ECO:0000313" key="2">
    <source>
        <dbReference type="Proteomes" id="UP000828941"/>
    </source>
</evidence>
<proteinExistence type="predicted"/>
<dbReference type="EMBL" id="CM039427">
    <property type="protein sequence ID" value="KAI4355126.1"/>
    <property type="molecule type" value="Genomic_DNA"/>
</dbReference>
<sequence length="138" mass="16182">MYFLKGTSYSNKTHQRCMTANTHFQIEKWLIIRKSKRRHSYRYSTKTEIDIMTGKLNMELITSMKNQRTVILSKLKNCNGKTEVKNWGKRMARRVRSATHADKMEFGTFMADYLSILVFGLLQKHLNSITERSGSQPI</sequence>
<evidence type="ECO:0000313" key="1">
    <source>
        <dbReference type="EMBL" id="KAI4355126.1"/>
    </source>
</evidence>
<accession>A0ACB9Q5J1</accession>
<name>A0ACB9Q5J1_BAUVA</name>
<reference evidence="1 2" key="1">
    <citation type="journal article" date="2022" name="DNA Res.">
        <title>Chromosomal-level genome assembly of the orchid tree Bauhinia variegata (Leguminosae; Cercidoideae) supports the allotetraploid origin hypothesis of Bauhinia.</title>
        <authorList>
            <person name="Zhong Y."/>
            <person name="Chen Y."/>
            <person name="Zheng D."/>
            <person name="Pang J."/>
            <person name="Liu Y."/>
            <person name="Luo S."/>
            <person name="Meng S."/>
            <person name="Qian L."/>
            <person name="Wei D."/>
            <person name="Dai S."/>
            <person name="Zhou R."/>
        </authorList>
    </citation>
    <scope>NUCLEOTIDE SEQUENCE [LARGE SCALE GENOMIC DNA]</scope>
    <source>
        <strain evidence="1">BV-YZ2020</strain>
    </source>
</reference>
<dbReference type="Proteomes" id="UP000828941">
    <property type="component" value="Chromosome 2"/>
</dbReference>
<keyword evidence="2" id="KW-1185">Reference proteome</keyword>
<comment type="caution">
    <text evidence="1">The sequence shown here is derived from an EMBL/GenBank/DDBJ whole genome shotgun (WGS) entry which is preliminary data.</text>
</comment>